<dbReference type="Proteomes" id="UP000030645">
    <property type="component" value="Unassembled WGS sequence"/>
</dbReference>
<protein>
    <submittedName>
        <fullName evidence="1">Uncharacterized protein</fullName>
    </submittedName>
</protein>
<proteinExistence type="predicted"/>
<dbReference type="AlphaFoldDB" id="W9SGH7"/>
<gene>
    <name evidence="1" type="ORF">L484_017648</name>
</gene>
<evidence type="ECO:0000313" key="1">
    <source>
        <dbReference type="EMBL" id="EXC31367.1"/>
    </source>
</evidence>
<reference evidence="2" key="1">
    <citation type="submission" date="2013-01" db="EMBL/GenBank/DDBJ databases">
        <title>Draft Genome Sequence of a Mulberry Tree, Morus notabilis C.K. Schneid.</title>
        <authorList>
            <person name="He N."/>
            <person name="Zhao S."/>
        </authorList>
    </citation>
    <scope>NUCLEOTIDE SEQUENCE</scope>
</reference>
<evidence type="ECO:0000313" key="2">
    <source>
        <dbReference type="Proteomes" id="UP000030645"/>
    </source>
</evidence>
<keyword evidence="2" id="KW-1185">Reference proteome</keyword>
<name>W9SGH7_9ROSA</name>
<dbReference type="EMBL" id="KE346255">
    <property type="protein sequence ID" value="EXC31367.1"/>
    <property type="molecule type" value="Genomic_DNA"/>
</dbReference>
<organism evidence="1 2">
    <name type="scientific">Morus notabilis</name>
    <dbReference type="NCBI Taxonomy" id="981085"/>
    <lineage>
        <taxon>Eukaryota</taxon>
        <taxon>Viridiplantae</taxon>
        <taxon>Streptophyta</taxon>
        <taxon>Embryophyta</taxon>
        <taxon>Tracheophyta</taxon>
        <taxon>Spermatophyta</taxon>
        <taxon>Magnoliopsida</taxon>
        <taxon>eudicotyledons</taxon>
        <taxon>Gunneridae</taxon>
        <taxon>Pentapetalae</taxon>
        <taxon>rosids</taxon>
        <taxon>fabids</taxon>
        <taxon>Rosales</taxon>
        <taxon>Moraceae</taxon>
        <taxon>Moreae</taxon>
        <taxon>Morus</taxon>
    </lineage>
</organism>
<sequence>MRLQSSGYALPIPRQCASKLKHCASILQAMLLQQSSCALVLLCTHHVPSPCLCALFSLLTIVVSTPKSVPSSPS</sequence>
<accession>W9SGH7</accession>